<keyword evidence="2" id="KW-1185">Reference proteome</keyword>
<comment type="caution">
    <text evidence="1">The sequence shown here is derived from an EMBL/GenBank/DDBJ whole genome shotgun (WGS) entry which is preliminary data.</text>
</comment>
<feature type="non-terminal residue" evidence="1">
    <location>
        <position position="1"/>
    </location>
</feature>
<gene>
    <name evidence="1" type="ORF">PEVE_00039777</name>
</gene>
<reference evidence="1 2" key="1">
    <citation type="submission" date="2022-05" db="EMBL/GenBank/DDBJ databases">
        <authorList>
            <consortium name="Genoscope - CEA"/>
            <person name="William W."/>
        </authorList>
    </citation>
    <scope>NUCLEOTIDE SEQUENCE [LARGE SCALE GENOMIC DNA]</scope>
</reference>
<evidence type="ECO:0000313" key="2">
    <source>
        <dbReference type="Proteomes" id="UP001159427"/>
    </source>
</evidence>
<proteinExistence type="predicted"/>
<dbReference type="Proteomes" id="UP001159427">
    <property type="component" value="Unassembled WGS sequence"/>
</dbReference>
<sequence>VTLAKVTWKGIKQLISSKRSKLSFPNRLTVDGNTLTDAKGIAHAFNKYFASVGPMLANGIQHGNRTFVEYLTNSQCKSFYSSLVSATKVENVISSLNTSKSLGPHSILVKIL</sequence>
<organism evidence="1 2">
    <name type="scientific">Porites evermanni</name>
    <dbReference type="NCBI Taxonomy" id="104178"/>
    <lineage>
        <taxon>Eukaryota</taxon>
        <taxon>Metazoa</taxon>
        <taxon>Cnidaria</taxon>
        <taxon>Anthozoa</taxon>
        <taxon>Hexacorallia</taxon>
        <taxon>Scleractinia</taxon>
        <taxon>Fungiina</taxon>
        <taxon>Poritidae</taxon>
        <taxon>Porites</taxon>
    </lineage>
</organism>
<name>A0ABN8N1I3_9CNID</name>
<evidence type="ECO:0000313" key="1">
    <source>
        <dbReference type="EMBL" id="CAH3038125.1"/>
    </source>
</evidence>
<protein>
    <submittedName>
        <fullName evidence="1">Uncharacterized protein</fullName>
    </submittedName>
</protein>
<accession>A0ABN8N1I3</accession>
<dbReference type="EMBL" id="CALNXI010000709">
    <property type="protein sequence ID" value="CAH3038125.1"/>
    <property type="molecule type" value="Genomic_DNA"/>
</dbReference>